<sequence>MNLCISSLAWNLEDRNKIYSFLNDKNIKYIEIVPNKISKLGLFDDYKNYVKLRKEWESFDIKAVSMQSLHFGLNNCSLFNSKEERENLFQYTVKSIEVANILDIKHLVFGSPKLRIIKDNMPYDDAINIAKDFFYNISKEAEKYNIVIGIEPNSKLYGTNFLTNTFDTYNFVKEINLSNIGINLDLSTIILENENLNNSIDIVNSLNKPFHSHISLPFLKNNYEDYADILEKYINKLKYSKANYCSIETVIDSNDCKYSIKIIENIICLIKNIIEKRSINI</sequence>
<feature type="domain" description="Xylose isomerase-like TIM barrel" evidence="1">
    <location>
        <begin position="28"/>
        <end position="214"/>
    </location>
</feature>
<protein>
    <submittedName>
        <fullName evidence="2">Sugar phosphate isomerase/epimerase</fullName>
    </submittedName>
</protein>
<proteinExistence type="predicted"/>
<dbReference type="Gene3D" id="3.20.20.150">
    <property type="entry name" value="Divalent-metal-dependent TIM barrel enzymes"/>
    <property type="match status" value="1"/>
</dbReference>
<evidence type="ECO:0000313" key="3">
    <source>
        <dbReference type="Proteomes" id="UP000310168"/>
    </source>
</evidence>
<comment type="caution">
    <text evidence="2">The sequence shown here is derived from an EMBL/GenBank/DDBJ whole genome shotgun (WGS) entry which is preliminary data.</text>
</comment>
<dbReference type="SUPFAM" id="SSF51658">
    <property type="entry name" value="Xylose isomerase-like"/>
    <property type="match status" value="1"/>
</dbReference>
<evidence type="ECO:0000259" key="1">
    <source>
        <dbReference type="Pfam" id="PF01261"/>
    </source>
</evidence>
<dbReference type="RefSeq" id="WP_137999091.1">
    <property type="nucleotide sequence ID" value="NZ_SJDU01000370.1"/>
</dbReference>
<dbReference type="EMBL" id="SJDU01000370">
    <property type="protein sequence ID" value="TKZ30178.1"/>
    <property type="molecule type" value="Genomic_DNA"/>
</dbReference>
<reference evidence="2 3" key="1">
    <citation type="journal article" date="2019" name="Anaerobe">
        <title>Brachyspira catarrhinii sp. nov., an anaerobic intestinal spirochaete isolated from vervet monkeys may have been misidentified as Brachyspira aalborgi in previous studies.</title>
        <authorList>
            <person name="Phillips N.D."/>
            <person name="La T."/>
            <person name="Hampson D.J."/>
        </authorList>
    </citation>
    <scope>NUCLEOTIDE SEQUENCE [LARGE SCALE GENOMIC DNA]</scope>
    <source>
        <strain evidence="2 3">Z12</strain>
    </source>
</reference>
<dbReference type="InterPro" id="IPR013022">
    <property type="entry name" value="Xyl_isomerase-like_TIM-brl"/>
</dbReference>
<dbReference type="Proteomes" id="UP000310168">
    <property type="component" value="Unassembled WGS sequence"/>
</dbReference>
<evidence type="ECO:0000313" key="2">
    <source>
        <dbReference type="EMBL" id="TKZ30178.1"/>
    </source>
</evidence>
<name>A0ABY2TND4_9SPIR</name>
<dbReference type="GO" id="GO:0016853">
    <property type="term" value="F:isomerase activity"/>
    <property type="evidence" value="ECO:0007669"/>
    <property type="project" value="UniProtKB-KW"/>
</dbReference>
<keyword evidence="3" id="KW-1185">Reference proteome</keyword>
<accession>A0ABY2TND4</accession>
<dbReference type="Pfam" id="PF01261">
    <property type="entry name" value="AP_endonuc_2"/>
    <property type="match status" value="1"/>
</dbReference>
<gene>
    <name evidence="2" type="ORF">EZH24_10590</name>
</gene>
<keyword evidence="2" id="KW-0413">Isomerase</keyword>
<dbReference type="InterPro" id="IPR036237">
    <property type="entry name" value="Xyl_isomerase-like_sf"/>
</dbReference>
<organism evidence="2 3">
    <name type="scientific">Brachyspira catarrhinii</name>
    <dbReference type="NCBI Taxonomy" id="2528966"/>
    <lineage>
        <taxon>Bacteria</taxon>
        <taxon>Pseudomonadati</taxon>
        <taxon>Spirochaetota</taxon>
        <taxon>Spirochaetia</taxon>
        <taxon>Brachyspirales</taxon>
        <taxon>Brachyspiraceae</taxon>
        <taxon>Brachyspira</taxon>
    </lineage>
</organism>